<dbReference type="PROSITE" id="PS51736">
    <property type="entry name" value="RECOMBINASES_3"/>
    <property type="match status" value="1"/>
</dbReference>
<keyword evidence="1" id="KW-0175">Coiled coil</keyword>
<feature type="coiled-coil region" evidence="1">
    <location>
        <begin position="415"/>
        <end position="481"/>
    </location>
</feature>
<evidence type="ECO:0000259" key="3">
    <source>
        <dbReference type="PROSITE" id="PS51737"/>
    </source>
</evidence>
<dbReference type="RefSeq" id="WP_395811871.1">
    <property type="nucleotide sequence ID" value="NZ_CP043494.1"/>
</dbReference>
<dbReference type="Pfam" id="PF13408">
    <property type="entry name" value="Zn_ribbon_recom"/>
    <property type="match status" value="1"/>
</dbReference>
<protein>
    <submittedName>
        <fullName evidence="4">Recombinase family protein</fullName>
    </submittedName>
</protein>
<dbReference type="PANTHER" id="PTHR30461:SF23">
    <property type="entry name" value="DNA RECOMBINASE-RELATED"/>
    <property type="match status" value="1"/>
</dbReference>
<dbReference type="InterPro" id="IPR036162">
    <property type="entry name" value="Resolvase-like_N_sf"/>
</dbReference>
<feature type="domain" description="Resolvase/invertase-type recombinase catalytic" evidence="2">
    <location>
        <begin position="14"/>
        <end position="165"/>
    </location>
</feature>
<feature type="domain" description="Recombinase" evidence="3">
    <location>
        <begin position="172"/>
        <end position="315"/>
    </location>
</feature>
<dbReference type="Pfam" id="PF00239">
    <property type="entry name" value="Resolvase"/>
    <property type="match status" value="1"/>
</dbReference>
<evidence type="ECO:0000313" key="4">
    <source>
        <dbReference type="EMBL" id="WNG51600.1"/>
    </source>
</evidence>
<evidence type="ECO:0000259" key="2">
    <source>
        <dbReference type="PROSITE" id="PS51736"/>
    </source>
</evidence>
<evidence type="ECO:0000256" key="1">
    <source>
        <dbReference type="SAM" id="Coils"/>
    </source>
</evidence>
<dbReference type="CDD" id="cd00338">
    <property type="entry name" value="Ser_Recombinase"/>
    <property type="match status" value="1"/>
</dbReference>
<dbReference type="Gene3D" id="3.90.1750.20">
    <property type="entry name" value="Putative Large Serine Recombinase, Chain B, Domain 2"/>
    <property type="match status" value="1"/>
</dbReference>
<keyword evidence="5" id="KW-1185">Reference proteome</keyword>
<reference evidence="4 5" key="1">
    <citation type="submission" date="2019-08" db="EMBL/GenBank/DDBJ databases">
        <title>Archangium and Cystobacter genomes.</title>
        <authorList>
            <person name="Chen I.-C.K."/>
            <person name="Wielgoss S."/>
        </authorList>
    </citation>
    <scope>NUCLEOTIDE SEQUENCE [LARGE SCALE GENOMIC DNA]</scope>
    <source>
        <strain evidence="4 5">Cbm 6</strain>
    </source>
</reference>
<dbReference type="InterPro" id="IPR050639">
    <property type="entry name" value="SSR_resolvase"/>
</dbReference>
<dbReference type="EMBL" id="CP043494">
    <property type="protein sequence ID" value="WNG51600.1"/>
    <property type="molecule type" value="Genomic_DNA"/>
</dbReference>
<dbReference type="Gene3D" id="3.40.50.1390">
    <property type="entry name" value="Resolvase, N-terminal catalytic domain"/>
    <property type="match status" value="1"/>
</dbReference>
<dbReference type="PANTHER" id="PTHR30461">
    <property type="entry name" value="DNA-INVERTASE FROM LAMBDOID PROPHAGE"/>
    <property type="match status" value="1"/>
</dbReference>
<evidence type="ECO:0000313" key="5">
    <source>
        <dbReference type="Proteomes" id="UP001611383"/>
    </source>
</evidence>
<dbReference type="Pfam" id="PF07508">
    <property type="entry name" value="Recombinase"/>
    <property type="match status" value="1"/>
</dbReference>
<dbReference type="InterPro" id="IPR011109">
    <property type="entry name" value="DNA_bind_recombinase_dom"/>
</dbReference>
<dbReference type="InterPro" id="IPR038109">
    <property type="entry name" value="DNA_bind_recomb_sf"/>
</dbReference>
<name>A0ABY9X879_9BACT</name>
<proteinExistence type="predicted"/>
<dbReference type="SUPFAM" id="SSF53041">
    <property type="entry name" value="Resolvase-like"/>
    <property type="match status" value="1"/>
</dbReference>
<dbReference type="SMART" id="SM00857">
    <property type="entry name" value="Resolvase"/>
    <property type="match status" value="1"/>
</dbReference>
<organism evidence="4 5">
    <name type="scientific">Archangium minus</name>
    <dbReference type="NCBI Taxonomy" id="83450"/>
    <lineage>
        <taxon>Bacteria</taxon>
        <taxon>Pseudomonadati</taxon>
        <taxon>Myxococcota</taxon>
        <taxon>Myxococcia</taxon>
        <taxon>Myxococcales</taxon>
        <taxon>Cystobacterineae</taxon>
        <taxon>Archangiaceae</taxon>
        <taxon>Archangium</taxon>
    </lineage>
</organism>
<gene>
    <name evidence="4" type="ORF">F0U60_51350</name>
</gene>
<sequence length="708" mass="80657">MSQGELRPVHLQRKAYVYVRQSSTTQMLEHAESKKRQYALVERAVALGWPREAVEVVDEDQGKSGASTEGRAGFSRLVDAVAHGEVGAIFALEVSRLARSSVDWQRLLALCAVAQVVVVDESTLYDPAEGDDKLLLDLKGTMSEAELHWLGLRMVGARQSKARRGELHMRVPTGYVWTERGLELDPDEAIQRAVRLVFERFRVEPSACAVVRWMNERGLVFPTRRPASEGGEVEWKKLGVTRLTELLHNPIYAGAYAYGRRPRSKVLVRGEIHRVRAAGRAPEEWTVCKRDAHPGYIDWETFLSNQEKLRQNLVRSHEASPGAPREGRALLAGLLLCGRCGRRMRTSYGRRGQLHWYYFCPGARDQSGRSLCWMTCGEPLDVAVEELFLKTLVPDELDLSLAVEREVGAQAQELQKQWQARLEQARYEARRAERRYKAVEPENRVVARTLERQWEERLQELEEVERRYAEARRSRHVELSEQERRRIRELAKDLPSVWRASTTGTADKKAMLRLVVESIALTPVDVPRRTIRIQVQWQGGAVTQLQVPRPTEREKLRTPDAVVERIRTMAAQGLRDEDMAEQLNAEGIRTAAGARWTLLAVRWVRYHHDIVLVAPDAPRAWPLPERHPDGRYSLTGAAKRFGVTPTVVRGWIRRGLVPARREDFESRRAVYWLEIDEDTAKRLQTLVASRRAASKRTGAGRPSGVHAS</sequence>
<accession>A0ABY9X879</accession>
<dbReference type="InterPro" id="IPR025827">
    <property type="entry name" value="Zn_ribbon_recom_dom"/>
</dbReference>
<dbReference type="InterPro" id="IPR006119">
    <property type="entry name" value="Resolv_N"/>
</dbReference>
<dbReference type="PROSITE" id="PS51737">
    <property type="entry name" value="RECOMBINASE_DNA_BIND"/>
    <property type="match status" value="1"/>
</dbReference>
<dbReference type="Proteomes" id="UP001611383">
    <property type="component" value="Chromosome"/>
</dbReference>